<dbReference type="GO" id="GO:0043190">
    <property type="term" value="C:ATP-binding cassette (ABC) transporter complex"/>
    <property type="evidence" value="ECO:0007669"/>
    <property type="project" value="InterPro"/>
</dbReference>
<accession>T2G9F4</accession>
<protein>
    <recommendedName>
        <fullName evidence="4">ABC transporter permease</fullName>
    </recommendedName>
</protein>
<keyword evidence="1" id="KW-0472">Membrane</keyword>
<feature type="transmembrane region" description="Helical" evidence="1">
    <location>
        <begin position="228"/>
        <end position="249"/>
    </location>
</feature>
<dbReference type="PATRIC" id="fig|1121448.10.peg.858"/>
<feature type="transmembrane region" description="Helical" evidence="1">
    <location>
        <begin position="196"/>
        <end position="216"/>
    </location>
</feature>
<dbReference type="Proteomes" id="UP000016587">
    <property type="component" value="Chromosome"/>
</dbReference>
<dbReference type="PANTHER" id="PTHR30188:SF3">
    <property type="entry name" value="ABC TRANSPORTER PERMEASE"/>
    <property type="match status" value="1"/>
</dbReference>
<feature type="transmembrane region" description="Helical" evidence="1">
    <location>
        <begin position="41"/>
        <end position="62"/>
    </location>
</feature>
<dbReference type="RefSeq" id="WP_021759446.1">
    <property type="nucleotide sequence ID" value="NC_022444.1"/>
</dbReference>
<evidence type="ECO:0000313" key="2">
    <source>
        <dbReference type="EMBL" id="AGW12751.1"/>
    </source>
</evidence>
<dbReference type="HOGENOM" id="CLU_045686_1_1_7"/>
<dbReference type="OrthoDB" id="9805022at2"/>
<proteinExistence type="inferred from homology"/>
<keyword evidence="3" id="KW-1185">Reference proteome</keyword>
<dbReference type="eggNOG" id="COG0767">
    <property type="taxonomic scope" value="Bacteria"/>
</dbReference>
<keyword evidence="1" id="KW-0812">Transmembrane</keyword>
<dbReference type="Pfam" id="PF02405">
    <property type="entry name" value="MlaE"/>
    <property type="match status" value="1"/>
</dbReference>
<dbReference type="InterPro" id="IPR030802">
    <property type="entry name" value="Permease_MalE"/>
</dbReference>
<reference evidence="3" key="2">
    <citation type="submission" date="2013-07" db="EMBL/GenBank/DDBJ databases">
        <authorList>
            <person name="Morais-Silva F.O."/>
            <person name="Rezende A.M."/>
            <person name="Pimentel C."/>
            <person name="Resende D.M."/>
            <person name="Santos C.I."/>
            <person name="Clemente C."/>
            <person name="de Oliveira L.M."/>
            <person name="da Silva S.M."/>
            <person name="Costa D.A."/>
            <person name="Varela-Raposo A."/>
            <person name="Horacio E.C.A."/>
            <person name="Matos M."/>
            <person name="Flores O."/>
            <person name="Ruiz J.C."/>
            <person name="Rodrigues-Pousada C."/>
        </authorList>
    </citation>
    <scope>NUCLEOTIDE SEQUENCE [LARGE SCALE GENOMIC DNA]</scope>
    <source>
        <strain evidence="3">ATCC 19364 / DSM 1382 / NCIMB 9332 / VKM B-1759</strain>
    </source>
</reference>
<dbReference type="AlphaFoldDB" id="T2G9F4"/>
<dbReference type="EMBL" id="CP006585">
    <property type="protein sequence ID" value="AGW12751.1"/>
    <property type="molecule type" value="Genomic_DNA"/>
</dbReference>
<evidence type="ECO:0000313" key="3">
    <source>
        <dbReference type="Proteomes" id="UP000016587"/>
    </source>
</evidence>
<evidence type="ECO:0008006" key="4">
    <source>
        <dbReference type="Google" id="ProtNLM"/>
    </source>
</evidence>
<dbReference type="InterPro" id="IPR003453">
    <property type="entry name" value="ABC_MlaE_roteobac"/>
</dbReference>
<keyword evidence="1" id="KW-1133">Transmembrane helix</keyword>
<organism evidence="2 3">
    <name type="scientific">Megalodesulfovibrio gigas (strain ATCC 19364 / DSM 1382 / NCIMB 9332 / VKM B-1759)</name>
    <name type="common">Desulfovibrio gigas</name>
    <dbReference type="NCBI Taxonomy" id="1121448"/>
    <lineage>
        <taxon>Bacteria</taxon>
        <taxon>Pseudomonadati</taxon>
        <taxon>Thermodesulfobacteriota</taxon>
        <taxon>Desulfovibrionia</taxon>
        <taxon>Desulfovibrionales</taxon>
        <taxon>Desulfovibrionaceae</taxon>
        <taxon>Megalodesulfovibrio</taxon>
    </lineage>
</organism>
<evidence type="ECO:0000256" key="1">
    <source>
        <dbReference type="RuleBase" id="RU362044"/>
    </source>
</evidence>
<comment type="similarity">
    <text evidence="1">Belongs to the MlaE permease family.</text>
</comment>
<dbReference type="KEGG" id="dgg:DGI_0858"/>
<dbReference type="GO" id="GO:0005548">
    <property type="term" value="F:phospholipid transporter activity"/>
    <property type="evidence" value="ECO:0007669"/>
    <property type="project" value="TreeGrafter"/>
</dbReference>
<sequence length="250" mass="27267">MPGEFATLVWLINSLYACALGRQRKPKPFYRWQTWRHMVAVGTGSVPIVSVIAACVGIILALQSAAQLEKFGAISYVANLVGVIIVTELGPLLTAVIATGRSGASFTAEIATMKISEEIDALHVMGIDPVRFLVWPKLLAMMVMMPLLTIWADFVGILCAGIFSDLALGLRAADYFNQTANFLTLQDFFSGVVKSMGFGLTITIVCCWQGFMAFAGAADVGMRTTRSVVQSIFIIILLDLYFTALNYLYR</sequence>
<feature type="transmembrane region" description="Helical" evidence="1">
    <location>
        <begin position="74"/>
        <end position="98"/>
    </location>
</feature>
<dbReference type="STRING" id="1121448.DGI_0858"/>
<feature type="transmembrane region" description="Helical" evidence="1">
    <location>
        <begin position="138"/>
        <end position="163"/>
    </location>
</feature>
<reference evidence="2 3" key="1">
    <citation type="journal article" date="2013" name="J. Bacteriol.">
        <title>Roles of HynAB and Ech, the only two hydrogenases found in the model sulfate reducer Desulfovibrio gigas.</title>
        <authorList>
            <person name="Morais-Silva F.O."/>
            <person name="Santos C.I."/>
            <person name="Rodrigues R."/>
            <person name="Pereira I.A."/>
            <person name="Rodrigues-Pousada C."/>
        </authorList>
    </citation>
    <scope>NUCLEOTIDE SEQUENCE [LARGE SCALE GENOMIC DNA]</scope>
    <source>
        <strain evidence="3">ATCC 19364 / DSM 1382 / NCIMB 9332 / VKM B-1759</strain>
    </source>
</reference>
<dbReference type="PANTHER" id="PTHR30188">
    <property type="entry name" value="ABC TRANSPORTER PERMEASE PROTEIN-RELATED"/>
    <property type="match status" value="1"/>
</dbReference>
<dbReference type="NCBIfam" id="TIGR00056">
    <property type="entry name" value="MlaE family lipid ABC transporter permease subunit"/>
    <property type="match status" value="1"/>
</dbReference>
<gene>
    <name evidence="2" type="ORF">DGI_0858</name>
</gene>
<name>T2G9F4_MEGG1</name>